<evidence type="ECO:0000256" key="1">
    <source>
        <dbReference type="SAM" id="MobiDB-lite"/>
    </source>
</evidence>
<feature type="compositionally biased region" description="Low complexity" evidence="1">
    <location>
        <begin position="72"/>
        <end position="126"/>
    </location>
</feature>
<feature type="compositionally biased region" description="Low complexity" evidence="1">
    <location>
        <begin position="241"/>
        <end position="257"/>
    </location>
</feature>
<evidence type="ECO:0000313" key="2">
    <source>
        <dbReference type="EMBL" id="WVZ66556.1"/>
    </source>
</evidence>
<evidence type="ECO:0000313" key="3">
    <source>
        <dbReference type="Proteomes" id="UP001341281"/>
    </source>
</evidence>
<dbReference type="EMBL" id="CP144747">
    <property type="protein sequence ID" value="WVZ66556.1"/>
    <property type="molecule type" value="Genomic_DNA"/>
</dbReference>
<reference evidence="2 3" key="1">
    <citation type="submission" date="2024-02" db="EMBL/GenBank/DDBJ databases">
        <title>High-quality chromosome-scale genome assembly of Pensacola bahiagrass (Paspalum notatum Flugge var. saurae).</title>
        <authorList>
            <person name="Vega J.M."/>
            <person name="Podio M."/>
            <person name="Orjuela J."/>
            <person name="Siena L.A."/>
            <person name="Pessino S.C."/>
            <person name="Combes M.C."/>
            <person name="Mariac C."/>
            <person name="Albertini E."/>
            <person name="Pupilli F."/>
            <person name="Ortiz J.P.A."/>
            <person name="Leblanc O."/>
        </authorList>
    </citation>
    <scope>NUCLEOTIDE SEQUENCE [LARGE SCALE GENOMIC DNA]</scope>
    <source>
        <strain evidence="2">R1</strain>
        <tissue evidence="2">Leaf</tissue>
    </source>
</reference>
<organism evidence="2 3">
    <name type="scientific">Paspalum notatum var. saurae</name>
    <dbReference type="NCBI Taxonomy" id="547442"/>
    <lineage>
        <taxon>Eukaryota</taxon>
        <taxon>Viridiplantae</taxon>
        <taxon>Streptophyta</taxon>
        <taxon>Embryophyta</taxon>
        <taxon>Tracheophyta</taxon>
        <taxon>Spermatophyta</taxon>
        <taxon>Magnoliopsida</taxon>
        <taxon>Liliopsida</taxon>
        <taxon>Poales</taxon>
        <taxon>Poaceae</taxon>
        <taxon>PACMAD clade</taxon>
        <taxon>Panicoideae</taxon>
        <taxon>Andropogonodae</taxon>
        <taxon>Paspaleae</taxon>
        <taxon>Paspalinae</taxon>
        <taxon>Paspalum</taxon>
    </lineage>
</organism>
<feature type="region of interest" description="Disordered" evidence="1">
    <location>
        <begin position="185"/>
        <end position="306"/>
    </location>
</feature>
<proteinExistence type="predicted"/>
<feature type="compositionally biased region" description="Pro residues" evidence="1">
    <location>
        <begin position="56"/>
        <end position="65"/>
    </location>
</feature>
<sequence>MPLASQKPYTQLYVGPAPPAATVSGPMATTRPATAGQRRAPTDRRRGHRTRSTPRPLRPLSPAPRPSGAYRPSGAPHGRGHAAAGLAAAPCSCPRCPASPASRGSKPRLPSLLHSFSPPHSCLSPPRRTRCGDAIAARGELARRRLGLPPPRASRARLAVLHRPRQPSASAFASYAPSTRAAARHRAPTRPAVGSPFRATPAPPLYHRRLPHLTAHLTRPSSPPLGARAAEAGSRRRLRARAAAAPVQVAAPPLLSATGDEAWGKRTPADGNTSPDPVGFKTGHHAAGAAPPSSLPARGSPPAEGLLEGSSKQWVGCLVIPLRHVSAYAFPSRSFAFVVMHIDLASELSTQELPMIKKPDNKLNPKQEDDVSPSAYQIMIKDDYGGLEVILDVYFPLHVTSL</sequence>
<name>A0AAQ3T4U4_PASNO</name>
<keyword evidence="3" id="KW-1185">Reference proteome</keyword>
<dbReference type="AlphaFoldDB" id="A0AAQ3T4U4"/>
<protein>
    <submittedName>
        <fullName evidence="2">Uncharacterized protein</fullName>
    </submittedName>
</protein>
<dbReference type="Proteomes" id="UP001341281">
    <property type="component" value="Chromosome 03"/>
</dbReference>
<accession>A0AAQ3T4U4</accession>
<feature type="region of interest" description="Disordered" evidence="1">
    <location>
        <begin position="1"/>
        <end position="128"/>
    </location>
</feature>
<gene>
    <name evidence="2" type="ORF">U9M48_015759</name>
</gene>
<feature type="compositionally biased region" description="Low complexity" evidence="1">
    <location>
        <begin position="286"/>
        <end position="303"/>
    </location>
</feature>